<protein>
    <submittedName>
        <fullName evidence="1">Uncharacterized protein</fullName>
    </submittedName>
</protein>
<proteinExistence type="predicted"/>
<keyword evidence="2" id="KW-1185">Reference proteome</keyword>
<dbReference type="AlphaFoldDB" id="A0AA36F0X9"/>
<name>A0AA36F0X9_OCTVU</name>
<gene>
    <name evidence="1" type="ORF">OCTVUL_1B025241</name>
</gene>
<reference evidence="1" key="1">
    <citation type="submission" date="2023-08" db="EMBL/GenBank/DDBJ databases">
        <authorList>
            <person name="Alioto T."/>
            <person name="Alioto T."/>
            <person name="Gomez Garrido J."/>
        </authorList>
    </citation>
    <scope>NUCLEOTIDE SEQUENCE</scope>
</reference>
<accession>A0AA36F0X9</accession>
<evidence type="ECO:0000313" key="2">
    <source>
        <dbReference type="Proteomes" id="UP001162480"/>
    </source>
</evidence>
<organism evidence="1 2">
    <name type="scientific">Octopus vulgaris</name>
    <name type="common">Common octopus</name>
    <dbReference type="NCBI Taxonomy" id="6645"/>
    <lineage>
        <taxon>Eukaryota</taxon>
        <taxon>Metazoa</taxon>
        <taxon>Spiralia</taxon>
        <taxon>Lophotrochozoa</taxon>
        <taxon>Mollusca</taxon>
        <taxon>Cephalopoda</taxon>
        <taxon>Coleoidea</taxon>
        <taxon>Octopodiformes</taxon>
        <taxon>Octopoda</taxon>
        <taxon>Incirrata</taxon>
        <taxon>Octopodidae</taxon>
        <taxon>Octopus</taxon>
    </lineage>
</organism>
<sequence>MRERKSKLISAGFKLELQDVELNSARQRLSDSANSAPIYPKRYHTACNTHCIHRATLSCLLNHYQQQITLQKATKVRTREFELLKEVIPQLTYGIVLASTVSYNLTKQLVCILEYERQNEERK</sequence>
<dbReference type="Proteomes" id="UP001162480">
    <property type="component" value="Chromosome 4"/>
</dbReference>
<dbReference type="EMBL" id="OX597817">
    <property type="protein sequence ID" value="CAI9721551.1"/>
    <property type="molecule type" value="Genomic_DNA"/>
</dbReference>
<evidence type="ECO:0000313" key="1">
    <source>
        <dbReference type="EMBL" id="CAI9721551.1"/>
    </source>
</evidence>